<accession>C9LGK9</accession>
<dbReference type="AlphaFoldDB" id="C9LGK9"/>
<comment type="caution">
    <text evidence="1">The sequence shown here is derived from an EMBL/GenBank/DDBJ whole genome shotgun (WGS) entry which is preliminary data.</text>
</comment>
<dbReference type="HOGENOM" id="CLU_3274765_0_0_10"/>
<proteinExistence type="predicted"/>
<keyword evidence="2" id="KW-1185">Reference proteome</keyword>
<dbReference type="STRING" id="626522.GCWU000325_01353"/>
<dbReference type="Proteomes" id="UP000003460">
    <property type="component" value="Unassembled WGS sequence"/>
</dbReference>
<sequence length="41" mass="4911">MLPTRKPPLKVVRKSLVRLIVYHRSLTFFVFARDKKGLRSR</sequence>
<dbReference type="EMBL" id="ACIJ02000018">
    <property type="protein sequence ID" value="EEX71817.1"/>
    <property type="molecule type" value="Genomic_DNA"/>
</dbReference>
<evidence type="ECO:0000313" key="2">
    <source>
        <dbReference type="Proteomes" id="UP000003460"/>
    </source>
</evidence>
<name>C9LGK9_9BACT</name>
<reference evidence="1" key="1">
    <citation type="submission" date="2009-09" db="EMBL/GenBank/DDBJ databases">
        <authorList>
            <person name="Weinstock G."/>
            <person name="Sodergren E."/>
            <person name="Clifton S."/>
            <person name="Fulton L."/>
            <person name="Fulton B."/>
            <person name="Courtney L."/>
            <person name="Fronick C."/>
            <person name="Harrison M."/>
            <person name="Strong C."/>
            <person name="Farmer C."/>
            <person name="Delahaunty K."/>
            <person name="Markovic C."/>
            <person name="Hall O."/>
            <person name="Minx P."/>
            <person name="Tomlinson C."/>
            <person name="Mitreva M."/>
            <person name="Nelson J."/>
            <person name="Hou S."/>
            <person name="Wollam A."/>
            <person name="Pepin K.H."/>
            <person name="Johnson M."/>
            <person name="Bhonagiri V."/>
            <person name="Nash W.E."/>
            <person name="Warren W."/>
            <person name="Chinwalla A."/>
            <person name="Mardis E.R."/>
            <person name="Wilson R.K."/>
        </authorList>
    </citation>
    <scope>NUCLEOTIDE SEQUENCE [LARGE SCALE GENOMIC DNA]</scope>
    <source>
        <strain evidence="1">ATCC 51259</strain>
    </source>
</reference>
<protein>
    <submittedName>
        <fullName evidence="1">Uncharacterized protein</fullName>
    </submittedName>
</protein>
<organism evidence="1 2">
    <name type="scientific">Alloprevotella tannerae ATCC 51259</name>
    <dbReference type="NCBI Taxonomy" id="626522"/>
    <lineage>
        <taxon>Bacteria</taxon>
        <taxon>Pseudomonadati</taxon>
        <taxon>Bacteroidota</taxon>
        <taxon>Bacteroidia</taxon>
        <taxon>Bacteroidales</taxon>
        <taxon>Prevotellaceae</taxon>
        <taxon>Alloprevotella</taxon>
    </lineage>
</organism>
<gene>
    <name evidence="1" type="ORF">GCWU000325_01353</name>
</gene>
<evidence type="ECO:0000313" key="1">
    <source>
        <dbReference type="EMBL" id="EEX71817.1"/>
    </source>
</evidence>